<dbReference type="GO" id="GO:0003964">
    <property type="term" value="F:RNA-directed DNA polymerase activity"/>
    <property type="evidence" value="ECO:0007669"/>
    <property type="project" value="UniProtKB-KW"/>
</dbReference>
<keyword evidence="1" id="KW-0808">Transferase</keyword>
<organism evidence="8 9">
    <name type="scientific">Senna tora</name>
    <dbReference type="NCBI Taxonomy" id="362788"/>
    <lineage>
        <taxon>Eukaryota</taxon>
        <taxon>Viridiplantae</taxon>
        <taxon>Streptophyta</taxon>
        <taxon>Embryophyta</taxon>
        <taxon>Tracheophyta</taxon>
        <taxon>Spermatophyta</taxon>
        <taxon>Magnoliopsida</taxon>
        <taxon>eudicotyledons</taxon>
        <taxon>Gunneridae</taxon>
        <taxon>Pentapetalae</taxon>
        <taxon>rosids</taxon>
        <taxon>fabids</taxon>
        <taxon>Fabales</taxon>
        <taxon>Fabaceae</taxon>
        <taxon>Caesalpinioideae</taxon>
        <taxon>Cassia clade</taxon>
        <taxon>Senna</taxon>
    </lineage>
</organism>
<comment type="caution">
    <text evidence="8">The sequence shown here is derived from an EMBL/GenBank/DDBJ whole genome shotgun (WGS) entry which is preliminary data.</text>
</comment>
<evidence type="ECO:0000256" key="1">
    <source>
        <dbReference type="ARBA" id="ARBA00022679"/>
    </source>
</evidence>
<keyword evidence="6" id="KW-0695">RNA-directed DNA polymerase</keyword>
<evidence type="ECO:0000256" key="6">
    <source>
        <dbReference type="ARBA" id="ARBA00022918"/>
    </source>
</evidence>
<evidence type="ECO:0000313" key="8">
    <source>
        <dbReference type="EMBL" id="KAF7800458.1"/>
    </source>
</evidence>
<protein>
    <submittedName>
        <fullName evidence="8">Transposon Ty3-I Gag-Pol polyprotein</fullName>
    </submittedName>
</protein>
<evidence type="ECO:0000256" key="4">
    <source>
        <dbReference type="ARBA" id="ARBA00022759"/>
    </source>
</evidence>
<dbReference type="PANTHER" id="PTHR35046">
    <property type="entry name" value="ZINC KNUCKLE (CCHC-TYPE) FAMILY PROTEIN"/>
    <property type="match status" value="1"/>
</dbReference>
<name>A0A834SDV5_9FABA</name>
<evidence type="ECO:0000256" key="2">
    <source>
        <dbReference type="ARBA" id="ARBA00022695"/>
    </source>
</evidence>
<evidence type="ECO:0000256" key="5">
    <source>
        <dbReference type="ARBA" id="ARBA00022801"/>
    </source>
</evidence>
<reference evidence="8" key="1">
    <citation type="submission" date="2020-09" db="EMBL/GenBank/DDBJ databases">
        <title>Genome-Enabled Discovery of Anthraquinone Biosynthesis in Senna tora.</title>
        <authorList>
            <person name="Kang S.-H."/>
            <person name="Pandey R.P."/>
            <person name="Lee C.-M."/>
            <person name="Sim J.-S."/>
            <person name="Jeong J.-T."/>
            <person name="Choi B.-S."/>
            <person name="Jung M."/>
            <person name="Ginzburg D."/>
            <person name="Zhao K."/>
            <person name="Won S.Y."/>
            <person name="Oh T.-J."/>
            <person name="Yu Y."/>
            <person name="Kim N.-H."/>
            <person name="Lee O.R."/>
            <person name="Lee T.-H."/>
            <person name="Bashyal P."/>
            <person name="Kim T.-S."/>
            <person name="Lee W.-H."/>
            <person name="Kawkins C."/>
            <person name="Kim C.-K."/>
            <person name="Kim J.S."/>
            <person name="Ahn B.O."/>
            <person name="Rhee S.Y."/>
            <person name="Sohng J.K."/>
        </authorList>
    </citation>
    <scope>NUCLEOTIDE SEQUENCE</scope>
    <source>
        <tissue evidence="8">Leaf</tissue>
    </source>
</reference>
<dbReference type="EMBL" id="JAAIUW010000384">
    <property type="protein sequence ID" value="KAF7800458.1"/>
    <property type="molecule type" value="Genomic_DNA"/>
</dbReference>
<evidence type="ECO:0000259" key="7">
    <source>
        <dbReference type="PROSITE" id="PS50994"/>
    </source>
</evidence>
<dbReference type="SUPFAM" id="SSF56672">
    <property type="entry name" value="DNA/RNA polymerases"/>
    <property type="match status" value="1"/>
</dbReference>
<accession>A0A834SDV5</accession>
<keyword evidence="5" id="KW-0378">Hydrolase</keyword>
<dbReference type="InterPro" id="IPR041373">
    <property type="entry name" value="RT_RNaseH"/>
</dbReference>
<dbReference type="SUPFAM" id="SSF53098">
    <property type="entry name" value="Ribonuclease H-like"/>
    <property type="match status" value="1"/>
</dbReference>
<dbReference type="Gene3D" id="3.30.420.10">
    <property type="entry name" value="Ribonuclease H-like superfamily/Ribonuclease H"/>
    <property type="match status" value="1"/>
</dbReference>
<feature type="domain" description="Integrase catalytic" evidence="7">
    <location>
        <begin position="99"/>
        <end position="177"/>
    </location>
</feature>
<keyword evidence="3" id="KW-0540">Nuclease</keyword>
<dbReference type="InterPro" id="IPR043502">
    <property type="entry name" value="DNA/RNA_pol_sf"/>
</dbReference>
<dbReference type="PROSITE" id="PS50994">
    <property type="entry name" value="INTEGRASE"/>
    <property type="match status" value="1"/>
</dbReference>
<dbReference type="OrthoDB" id="1935586at2759"/>
<dbReference type="GO" id="GO:0004519">
    <property type="term" value="F:endonuclease activity"/>
    <property type="evidence" value="ECO:0007669"/>
    <property type="project" value="UniProtKB-KW"/>
</dbReference>
<dbReference type="InterPro" id="IPR036397">
    <property type="entry name" value="RNaseH_sf"/>
</dbReference>
<keyword evidence="2" id="KW-0548">Nucleotidyltransferase</keyword>
<evidence type="ECO:0000313" key="9">
    <source>
        <dbReference type="Proteomes" id="UP000634136"/>
    </source>
</evidence>
<dbReference type="GO" id="GO:0015074">
    <property type="term" value="P:DNA integration"/>
    <property type="evidence" value="ECO:0007669"/>
    <property type="project" value="InterPro"/>
</dbReference>
<dbReference type="InterPro" id="IPR012337">
    <property type="entry name" value="RNaseH-like_sf"/>
</dbReference>
<keyword evidence="4" id="KW-0255">Endonuclease</keyword>
<dbReference type="CDD" id="cd09274">
    <property type="entry name" value="RNase_HI_RT_Ty3"/>
    <property type="match status" value="1"/>
</dbReference>
<dbReference type="Pfam" id="PF17917">
    <property type="entry name" value="RT_RNaseH"/>
    <property type="match status" value="1"/>
</dbReference>
<dbReference type="Proteomes" id="UP000634136">
    <property type="component" value="Unassembled WGS sequence"/>
</dbReference>
<dbReference type="InterPro" id="IPR001584">
    <property type="entry name" value="Integrase_cat-core"/>
</dbReference>
<dbReference type="GO" id="GO:0003676">
    <property type="term" value="F:nucleic acid binding"/>
    <property type="evidence" value="ECO:0007669"/>
    <property type="project" value="InterPro"/>
</dbReference>
<dbReference type="GO" id="GO:0016787">
    <property type="term" value="F:hydrolase activity"/>
    <property type="evidence" value="ECO:0007669"/>
    <property type="project" value="UniProtKB-KW"/>
</dbReference>
<dbReference type="AlphaFoldDB" id="A0A834SDV5"/>
<gene>
    <name evidence="8" type="ORF">G2W53_045100</name>
</gene>
<evidence type="ECO:0000256" key="3">
    <source>
        <dbReference type="ARBA" id="ARBA00022722"/>
    </source>
</evidence>
<proteinExistence type="predicted"/>
<dbReference type="PANTHER" id="PTHR35046:SF9">
    <property type="entry name" value="RNA-DIRECTED DNA POLYMERASE"/>
    <property type="match status" value="1"/>
</dbReference>
<keyword evidence="9" id="KW-1185">Reference proteome</keyword>
<sequence length="177" mass="20687">MNGAALRYPTYDKELYALKRALENWQHYLWPKQFVIHTDHQSLKDLKGQGKLIKMHASWLEFIETFPYVIKYKKGKANIVADALSRRFSKMAHFIPCHKTDNATHIADLFFKEIVRHHGIPKSIVSDRDAKFLSHFWRVLWGKLGTKLLFSTTCHPQTDGKTEVVNRTLSQLLRIVI</sequence>